<feature type="domain" description="PAC" evidence="4">
    <location>
        <begin position="87"/>
        <end position="139"/>
    </location>
</feature>
<comment type="catalytic activity">
    <reaction evidence="2">
        <text>2 GTP = 3',3'-c-di-GMP + 2 diphosphate</text>
        <dbReference type="Rhea" id="RHEA:24898"/>
        <dbReference type="ChEBI" id="CHEBI:33019"/>
        <dbReference type="ChEBI" id="CHEBI:37565"/>
        <dbReference type="ChEBI" id="CHEBI:58805"/>
        <dbReference type="EC" id="2.7.7.65"/>
    </reaction>
</comment>
<protein>
    <recommendedName>
        <fullName evidence="1">diguanylate cyclase</fullName>
        <ecNumber evidence="1">2.7.7.65</ecNumber>
    </recommendedName>
</protein>
<dbReference type="PROSITE" id="PS50112">
    <property type="entry name" value="PAS"/>
    <property type="match status" value="2"/>
</dbReference>
<dbReference type="PANTHER" id="PTHR45138">
    <property type="entry name" value="REGULATORY COMPONENTS OF SENSORY TRANSDUCTION SYSTEM"/>
    <property type="match status" value="1"/>
</dbReference>
<dbReference type="EMBL" id="CP100595">
    <property type="protein sequence ID" value="UTJ06030.1"/>
    <property type="molecule type" value="Genomic_DNA"/>
</dbReference>
<dbReference type="Gene3D" id="3.30.450.20">
    <property type="entry name" value="PAS domain"/>
    <property type="match status" value="2"/>
</dbReference>
<dbReference type="PROSITE" id="PS50887">
    <property type="entry name" value="GGDEF"/>
    <property type="match status" value="1"/>
</dbReference>
<dbReference type="InterPro" id="IPR000014">
    <property type="entry name" value="PAS"/>
</dbReference>
<dbReference type="Pfam" id="PF08448">
    <property type="entry name" value="PAS_4"/>
    <property type="match status" value="2"/>
</dbReference>
<dbReference type="Gene3D" id="3.30.70.270">
    <property type="match status" value="1"/>
</dbReference>
<name>A0ABY5E2T0_9BACT</name>
<dbReference type="InterPro" id="IPR050469">
    <property type="entry name" value="Diguanylate_Cyclase"/>
</dbReference>
<accession>A0ABY5E2T0</accession>
<dbReference type="InterPro" id="IPR013656">
    <property type="entry name" value="PAS_4"/>
</dbReference>
<dbReference type="SMART" id="SM00267">
    <property type="entry name" value="GGDEF"/>
    <property type="match status" value="1"/>
</dbReference>
<sequence>MDCKEENNKLSIELESFKTLINETGAYVYTKDLYGKYTFANSLVLSLFEKSLDEVIGKDDTSFFDLNMSNELKKNDSEVLVDGKIIEKEEINYIKETKEERIYWTVKKPLYNKEGNIIGMCGISTDITQRKKLELELEEKTKLLNTILDNVDAYIYMKDENRKFKYVNSKVANLFGYEADYIIGKKDIEVLNKDVAESFWEMDKKVFESNKSKSQEELYFDDEGNERHYWSKKIPFKMQGDDFMSLIGLSTDITELQQLKDKLKKQSITDYLTKANNRRYFVQQAKIEFKKSIRHKLDLSILILDVDWFKKVNDTYGHLIGDKVLIEIVKLCKKLKRQEDTFCRIGGEEFAFILPCTNIVQAEEFAYRLKEFQEKKPFKNICEDDINITFSMGISSYYQPDESYESIFSRADDALYEAKESGRNKVCIK</sequence>
<dbReference type="SUPFAM" id="SSF55073">
    <property type="entry name" value="Nucleotide cyclase"/>
    <property type="match status" value="1"/>
</dbReference>
<dbReference type="Pfam" id="PF00990">
    <property type="entry name" value="GGDEF"/>
    <property type="match status" value="1"/>
</dbReference>
<feature type="domain" description="PAS" evidence="3">
    <location>
        <begin position="140"/>
        <end position="210"/>
    </location>
</feature>
<feature type="domain" description="PAS" evidence="3">
    <location>
        <begin position="13"/>
        <end position="66"/>
    </location>
</feature>
<dbReference type="CDD" id="cd00130">
    <property type="entry name" value="PAS"/>
    <property type="match status" value="1"/>
</dbReference>
<dbReference type="PANTHER" id="PTHR45138:SF9">
    <property type="entry name" value="DIGUANYLATE CYCLASE DGCM-RELATED"/>
    <property type="match status" value="1"/>
</dbReference>
<evidence type="ECO:0000256" key="1">
    <source>
        <dbReference type="ARBA" id="ARBA00012528"/>
    </source>
</evidence>
<dbReference type="SUPFAM" id="SSF55785">
    <property type="entry name" value="PYP-like sensor domain (PAS domain)"/>
    <property type="match status" value="2"/>
</dbReference>
<dbReference type="InterPro" id="IPR000160">
    <property type="entry name" value="GGDEF_dom"/>
</dbReference>
<dbReference type="Proteomes" id="UP001060012">
    <property type="component" value="Chromosome"/>
</dbReference>
<dbReference type="InterPro" id="IPR035965">
    <property type="entry name" value="PAS-like_dom_sf"/>
</dbReference>
<dbReference type="RefSeq" id="WP_254576210.1">
    <property type="nucleotide sequence ID" value="NZ_CP100595.1"/>
</dbReference>
<dbReference type="InterPro" id="IPR000700">
    <property type="entry name" value="PAS-assoc_C"/>
</dbReference>
<dbReference type="PROSITE" id="PS50113">
    <property type="entry name" value="PAC"/>
    <property type="match status" value="2"/>
</dbReference>
<dbReference type="InterPro" id="IPR029787">
    <property type="entry name" value="Nucleotide_cyclase"/>
</dbReference>
<evidence type="ECO:0000313" key="6">
    <source>
        <dbReference type="EMBL" id="UTJ06030.1"/>
    </source>
</evidence>
<dbReference type="InterPro" id="IPR043128">
    <property type="entry name" value="Rev_trsase/Diguanyl_cyclase"/>
</dbReference>
<dbReference type="SMART" id="SM00091">
    <property type="entry name" value="PAS"/>
    <property type="match status" value="2"/>
</dbReference>
<gene>
    <name evidence="6" type="ORF">NJU99_12325</name>
</gene>
<evidence type="ECO:0000259" key="3">
    <source>
        <dbReference type="PROSITE" id="PS50112"/>
    </source>
</evidence>
<proteinExistence type="predicted"/>
<feature type="domain" description="PAC" evidence="4">
    <location>
        <begin position="213"/>
        <end position="265"/>
    </location>
</feature>
<dbReference type="EC" id="2.7.7.65" evidence="1"/>
<evidence type="ECO:0000313" key="7">
    <source>
        <dbReference type="Proteomes" id="UP001060012"/>
    </source>
</evidence>
<evidence type="ECO:0000259" key="4">
    <source>
        <dbReference type="PROSITE" id="PS50113"/>
    </source>
</evidence>
<keyword evidence="7" id="KW-1185">Reference proteome</keyword>
<evidence type="ECO:0000256" key="2">
    <source>
        <dbReference type="ARBA" id="ARBA00034247"/>
    </source>
</evidence>
<reference evidence="6" key="1">
    <citation type="submission" date="2022-07" db="EMBL/GenBank/DDBJ databases">
        <title>Arcobacter roscoffensis sp. nov., a marine bacterium isolated from coastal seawater collected from Roscoff, France.</title>
        <authorList>
            <person name="Pascual J."/>
            <person name="Lepeaux C."/>
            <person name="Methner A."/>
            <person name="Overmann J."/>
        </authorList>
    </citation>
    <scope>NUCLEOTIDE SEQUENCE</scope>
    <source>
        <strain evidence="6">ARW1-2F2</strain>
    </source>
</reference>
<dbReference type="NCBIfam" id="TIGR00229">
    <property type="entry name" value="sensory_box"/>
    <property type="match status" value="2"/>
</dbReference>
<dbReference type="CDD" id="cd01949">
    <property type="entry name" value="GGDEF"/>
    <property type="match status" value="1"/>
</dbReference>
<dbReference type="NCBIfam" id="TIGR00254">
    <property type="entry name" value="GGDEF"/>
    <property type="match status" value="1"/>
</dbReference>
<evidence type="ECO:0000259" key="5">
    <source>
        <dbReference type="PROSITE" id="PS50887"/>
    </source>
</evidence>
<feature type="domain" description="GGDEF" evidence="5">
    <location>
        <begin position="297"/>
        <end position="429"/>
    </location>
</feature>
<organism evidence="6 7">
    <name type="scientific">Arcobacter roscoffensis</name>
    <dbReference type="NCBI Taxonomy" id="2961520"/>
    <lineage>
        <taxon>Bacteria</taxon>
        <taxon>Pseudomonadati</taxon>
        <taxon>Campylobacterota</taxon>
        <taxon>Epsilonproteobacteria</taxon>
        <taxon>Campylobacterales</taxon>
        <taxon>Arcobacteraceae</taxon>
        <taxon>Arcobacter</taxon>
    </lineage>
</organism>